<reference evidence="5" key="1">
    <citation type="submission" date="2017-08" db="EMBL/GenBank/DDBJ databases">
        <authorList>
            <person name="Varghese N."/>
            <person name="Submissions S."/>
        </authorList>
    </citation>
    <scope>NUCLEOTIDE SEQUENCE [LARGE SCALE GENOMIC DNA]</scope>
    <source>
        <strain evidence="5">USBA17B2</strain>
    </source>
</reference>
<feature type="region of interest" description="Disordered" evidence="3">
    <location>
        <begin position="62"/>
        <end position="91"/>
    </location>
</feature>
<dbReference type="SUPFAM" id="SSF143120">
    <property type="entry name" value="YefM-like"/>
    <property type="match status" value="1"/>
</dbReference>
<organism evidence="4 5">
    <name type="scientific">Ornithinimicrobium cerasi</name>
    <dbReference type="NCBI Taxonomy" id="2248773"/>
    <lineage>
        <taxon>Bacteria</taxon>
        <taxon>Bacillati</taxon>
        <taxon>Actinomycetota</taxon>
        <taxon>Actinomycetes</taxon>
        <taxon>Micrococcales</taxon>
        <taxon>Ornithinimicrobiaceae</taxon>
        <taxon>Ornithinimicrobium</taxon>
    </lineage>
</organism>
<proteinExistence type="inferred from homology"/>
<dbReference type="Pfam" id="PF02604">
    <property type="entry name" value="PhdYeFM_antitox"/>
    <property type="match status" value="1"/>
</dbReference>
<dbReference type="AlphaFoldDB" id="A0A285VHQ9"/>
<evidence type="ECO:0000256" key="2">
    <source>
        <dbReference type="RuleBase" id="RU362080"/>
    </source>
</evidence>
<dbReference type="RefSeq" id="WP_097187105.1">
    <property type="nucleotide sequence ID" value="NZ_OBQK01000002.1"/>
</dbReference>
<evidence type="ECO:0000256" key="3">
    <source>
        <dbReference type="SAM" id="MobiDB-lite"/>
    </source>
</evidence>
<dbReference type="Gene3D" id="3.40.1620.10">
    <property type="entry name" value="YefM-like domain"/>
    <property type="match status" value="1"/>
</dbReference>
<feature type="compositionally biased region" description="Basic and acidic residues" evidence="3">
    <location>
        <begin position="82"/>
        <end position="91"/>
    </location>
</feature>
<comment type="similarity">
    <text evidence="1 2">Belongs to the phD/YefM antitoxin family.</text>
</comment>
<evidence type="ECO:0000313" key="4">
    <source>
        <dbReference type="EMBL" id="SOC53615.1"/>
    </source>
</evidence>
<evidence type="ECO:0000256" key="1">
    <source>
        <dbReference type="ARBA" id="ARBA00009981"/>
    </source>
</evidence>
<dbReference type="OrthoDB" id="4419580at2"/>
<dbReference type="EMBL" id="OBQK01000002">
    <property type="protein sequence ID" value="SOC53615.1"/>
    <property type="molecule type" value="Genomic_DNA"/>
</dbReference>
<dbReference type="Proteomes" id="UP000219688">
    <property type="component" value="Unassembled WGS sequence"/>
</dbReference>
<comment type="function">
    <text evidence="2">Antitoxin component of a type II toxin-antitoxin (TA) system.</text>
</comment>
<sequence>MAQHSIGIRQLQQNASAAVSRAADGEVLVVTDHGRPVARLVPLGSTRADELVAAGLARAPRRPLADLPRPEGAVDTTLSRTLRADRDDQRF</sequence>
<dbReference type="PANTHER" id="PTHR35377:SF5">
    <property type="entry name" value="ANTITOXIN VAPB46"/>
    <property type="match status" value="1"/>
</dbReference>
<dbReference type="NCBIfam" id="TIGR01552">
    <property type="entry name" value="phd_fam"/>
    <property type="match status" value="1"/>
</dbReference>
<evidence type="ECO:0000313" key="5">
    <source>
        <dbReference type="Proteomes" id="UP000219688"/>
    </source>
</evidence>
<dbReference type="PANTHER" id="PTHR35377">
    <property type="entry name" value="ANTITOXIN VAPB49-RELATED-RELATED"/>
    <property type="match status" value="1"/>
</dbReference>
<dbReference type="InterPro" id="IPR051416">
    <property type="entry name" value="phD-YefM_TA_antitoxins"/>
</dbReference>
<accession>A0A285VHQ9</accession>
<gene>
    <name evidence="4" type="ORF">SAMN05421879_10244</name>
</gene>
<name>A0A285VHQ9_9MICO</name>
<protein>
    <recommendedName>
        <fullName evidence="2">Antitoxin</fullName>
    </recommendedName>
</protein>
<dbReference type="GO" id="GO:0097351">
    <property type="term" value="F:toxin sequestering activity"/>
    <property type="evidence" value="ECO:0007669"/>
    <property type="project" value="TreeGrafter"/>
</dbReference>
<dbReference type="InterPro" id="IPR036165">
    <property type="entry name" value="YefM-like_sf"/>
</dbReference>
<dbReference type="InterPro" id="IPR006442">
    <property type="entry name" value="Antitoxin_Phd/YefM"/>
</dbReference>
<keyword evidence="5" id="KW-1185">Reference proteome</keyword>